<feature type="binding site" evidence="10">
    <location>
        <position position="272"/>
    </location>
    <ligand>
        <name>GMP</name>
        <dbReference type="ChEBI" id="CHEBI:58115"/>
    </ligand>
</feature>
<dbReference type="Proteomes" id="UP000002964">
    <property type="component" value="Unassembled WGS sequence"/>
</dbReference>
<name>H8Z7U9_9GAMM</name>
<feature type="region of interest" description="Disordered" evidence="12">
    <location>
        <begin position="297"/>
        <end position="318"/>
    </location>
</feature>
<reference evidence="13 14" key="2">
    <citation type="submission" date="2011-11" db="EMBL/GenBank/DDBJ databases">
        <authorList>
            <consortium name="US DOE Joint Genome Institute"/>
            <person name="Lucas S."/>
            <person name="Han J."/>
            <person name="Lapidus A."/>
            <person name="Cheng J.-F."/>
            <person name="Goodwin L."/>
            <person name="Pitluck S."/>
            <person name="Peters L."/>
            <person name="Ovchinnikova G."/>
            <person name="Zhang X."/>
            <person name="Detter J.C."/>
            <person name="Han C."/>
            <person name="Tapia R."/>
            <person name="Land M."/>
            <person name="Hauser L."/>
            <person name="Kyrpides N."/>
            <person name="Ivanova N."/>
            <person name="Pagani I."/>
            <person name="Vogl K."/>
            <person name="Liu Z."/>
            <person name="Overmann J."/>
            <person name="Frigaard N.-U."/>
            <person name="Bryant D."/>
            <person name="Woyke T."/>
        </authorList>
    </citation>
    <scope>NUCLEOTIDE SEQUENCE [LARGE SCALE GENOMIC DNA]</scope>
    <source>
        <strain evidence="13 14">970</strain>
    </source>
</reference>
<evidence type="ECO:0000256" key="12">
    <source>
        <dbReference type="SAM" id="MobiDB-lite"/>
    </source>
</evidence>
<evidence type="ECO:0000256" key="8">
    <source>
        <dbReference type="ARBA" id="ARBA00047746"/>
    </source>
</evidence>
<dbReference type="STRING" id="631362.Thi970DRAFT_04641"/>
<feature type="binding site" evidence="11">
    <location>
        <position position="234"/>
    </location>
    <ligand>
        <name>Mn(2+)</name>
        <dbReference type="ChEBI" id="CHEBI:29035"/>
        <label>2</label>
    </ligand>
</feature>
<dbReference type="Pfam" id="PF01139">
    <property type="entry name" value="RtcB"/>
    <property type="match status" value="2"/>
</dbReference>
<dbReference type="HOGENOM" id="CLU_022279_3_0_6"/>
<keyword evidence="6 10" id="KW-0342">GTP-binding</keyword>
<dbReference type="GO" id="GO:0046872">
    <property type="term" value="F:metal ion binding"/>
    <property type="evidence" value="ECO:0007669"/>
    <property type="project" value="UniProtKB-KW"/>
</dbReference>
<feature type="binding site" evidence="11">
    <location>
        <position position="132"/>
    </location>
    <ligand>
        <name>Mn(2+)</name>
        <dbReference type="ChEBI" id="CHEBI:29035"/>
        <label>1</label>
    </ligand>
</feature>
<dbReference type="NCBIfam" id="TIGR03073">
    <property type="entry name" value="release_rtcB"/>
    <property type="match status" value="1"/>
</dbReference>
<evidence type="ECO:0000313" key="13">
    <source>
        <dbReference type="EMBL" id="EIC20961.1"/>
    </source>
</evidence>
<reference evidence="14" key="1">
    <citation type="submission" date="2011-06" db="EMBL/GenBank/DDBJ databases">
        <authorList>
            <consortium name="US DOE Joint Genome Institute (JGI-PGF)"/>
            <person name="Lucas S."/>
            <person name="Han J."/>
            <person name="Lapidus A."/>
            <person name="Cheng J.-F."/>
            <person name="Goodwin L."/>
            <person name="Pitluck S."/>
            <person name="Peters L."/>
            <person name="Land M.L."/>
            <person name="Hauser L."/>
            <person name="Vogl K."/>
            <person name="Liu Z."/>
            <person name="Overmann J."/>
            <person name="Frigaard N.-U."/>
            <person name="Bryant D.A."/>
            <person name="Woyke T.J."/>
        </authorList>
    </citation>
    <scope>NUCLEOTIDE SEQUENCE [LARGE SCALE GENOMIC DNA]</scope>
    <source>
        <strain evidence="14">970</strain>
    </source>
</reference>
<feature type="compositionally biased region" description="Basic and acidic residues" evidence="12">
    <location>
        <begin position="306"/>
        <end position="318"/>
    </location>
</feature>
<gene>
    <name evidence="13" type="ORF">Thi970DRAFT_04641</name>
</gene>
<evidence type="ECO:0000256" key="7">
    <source>
        <dbReference type="ARBA" id="ARBA00023211"/>
    </source>
</evidence>
<dbReference type="EMBL" id="JH603170">
    <property type="protein sequence ID" value="EIC20961.1"/>
    <property type="molecule type" value="Genomic_DNA"/>
</dbReference>
<keyword evidence="2" id="KW-0436">Ligase</keyword>
<dbReference type="EC" id="6.5.1.8" evidence="1"/>
<dbReference type="GO" id="GO:0170057">
    <property type="term" value="F:RNA ligase (GTP) activity"/>
    <property type="evidence" value="ECO:0007669"/>
    <property type="project" value="UniProtKB-EC"/>
</dbReference>
<keyword evidence="14" id="KW-1185">Reference proteome</keyword>
<dbReference type="InterPro" id="IPR001233">
    <property type="entry name" value="RtcB"/>
</dbReference>
<evidence type="ECO:0000256" key="1">
    <source>
        <dbReference type="ARBA" id="ARBA00012726"/>
    </source>
</evidence>
<keyword evidence="7 11" id="KW-0464">Manganese</keyword>
<keyword evidence="4 10" id="KW-0547">Nucleotide-binding</keyword>
<keyword evidence="3 11" id="KW-0479">Metal-binding</keyword>
<evidence type="ECO:0000256" key="5">
    <source>
        <dbReference type="ARBA" id="ARBA00022800"/>
    </source>
</evidence>
<sequence length="395" mass="43393">MVLQKTTARLIASPDIWIEGEALRQLEQTAALPGMRAAVGLPDLHPGKGYPIGAAFLSERIYPALVGNDIGCGMGLWQTDLAIRKFKPERAAERLTGLEGPWDGDLAHWRVDHGLTPTAFDQALGTIGGGNHFAEWQTLAEVLDPSALAELDLDPERLLLLVHSGSRGLGESVLRAVIDRHGHLGLEPESTAARDYLKAHDQAIHWAEANRRLIARRLLNALGTEAERRLDVWHNLVQPIDWAGETLWLHRKGAAPADRGPVVIPGSRGTLSYLVKPLIQPRLKSAPETDASLRSLAHGAGRKWKRGEARGRLSARQRPDDLQKTALGGHVICEDKELLYDEAPEAYKAVDRVVADLVDAGLCRVIATLRPVLTYKVRHPAHKQPGARKTKRGRR</sequence>
<feature type="binding site" evidence="10">
    <location>
        <begin position="298"/>
        <end position="301"/>
    </location>
    <ligand>
        <name>GMP</name>
        <dbReference type="ChEBI" id="CHEBI:58115"/>
    </ligand>
</feature>
<dbReference type="AlphaFoldDB" id="H8Z7U9"/>
<evidence type="ECO:0000256" key="4">
    <source>
        <dbReference type="ARBA" id="ARBA00022741"/>
    </source>
</evidence>
<evidence type="ECO:0000256" key="6">
    <source>
        <dbReference type="ARBA" id="ARBA00023134"/>
    </source>
</evidence>
<feature type="binding site" evidence="11">
    <location>
        <position position="163"/>
    </location>
    <ligand>
        <name>Mn(2+)</name>
        <dbReference type="ChEBI" id="CHEBI:29035"/>
        <label>2</label>
    </ligand>
</feature>
<evidence type="ECO:0000256" key="3">
    <source>
        <dbReference type="ARBA" id="ARBA00022723"/>
    </source>
</evidence>
<dbReference type="InterPro" id="IPR017510">
    <property type="entry name" value="RtcB2"/>
</dbReference>
<dbReference type="PANTHER" id="PTHR11118">
    <property type="entry name" value="RNA-SPLICING LIGASE RTCB HOMOLOG"/>
    <property type="match status" value="1"/>
</dbReference>
<organism evidence="13 14">
    <name type="scientific">Thiorhodovibrio frisius</name>
    <dbReference type="NCBI Taxonomy" id="631362"/>
    <lineage>
        <taxon>Bacteria</taxon>
        <taxon>Pseudomonadati</taxon>
        <taxon>Pseudomonadota</taxon>
        <taxon>Gammaproteobacteria</taxon>
        <taxon>Chromatiales</taxon>
        <taxon>Chromatiaceae</taxon>
        <taxon>Thiorhodovibrio</taxon>
    </lineage>
</organism>
<dbReference type="Gene3D" id="3.90.1860.10">
    <property type="entry name" value="tRNA-splicing ligase RtcB"/>
    <property type="match status" value="1"/>
</dbReference>
<dbReference type="GO" id="GO:0042245">
    <property type="term" value="P:RNA repair"/>
    <property type="evidence" value="ECO:0007669"/>
    <property type="project" value="UniProtKB-KW"/>
</dbReference>
<dbReference type="GO" id="GO:0005525">
    <property type="term" value="F:GTP binding"/>
    <property type="evidence" value="ECO:0007669"/>
    <property type="project" value="UniProtKB-KW"/>
</dbReference>
<dbReference type="GO" id="GO:0006396">
    <property type="term" value="P:RNA processing"/>
    <property type="evidence" value="ECO:0007669"/>
    <property type="project" value="InterPro"/>
</dbReference>
<keyword evidence="5" id="KW-0692">RNA repair</keyword>
<evidence type="ECO:0000313" key="14">
    <source>
        <dbReference type="Proteomes" id="UP000002964"/>
    </source>
</evidence>
<dbReference type="NCBIfam" id="NF007153">
    <property type="entry name" value="PRK09588.1"/>
    <property type="match status" value="1"/>
</dbReference>
<proteinExistence type="predicted"/>
<comment type="catalytic activity">
    <reaction evidence="8">
        <text>a 3'-end 3'-phospho-ribonucleotide-RNA + a 5'-end dephospho-ribonucleoside-RNA + GTP = a ribonucleotidyl-ribonucleotide-RNA + GMP + diphosphate</text>
        <dbReference type="Rhea" id="RHEA:68076"/>
        <dbReference type="Rhea" id="RHEA-COMP:10463"/>
        <dbReference type="Rhea" id="RHEA-COMP:13936"/>
        <dbReference type="Rhea" id="RHEA-COMP:17355"/>
        <dbReference type="ChEBI" id="CHEBI:33019"/>
        <dbReference type="ChEBI" id="CHEBI:37565"/>
        <dbReference type="ChEBI" id="CHEBI:58115"/>
        <dbReference type="ChEBI" id="CHEBI:83062"/>
        <dbReference type="ChEBI" id="CHEBI:138284"/>
        <dbReference type="ChEBI" id="CHEBI:173118"/>
        <dbReference type="EC" id="6.5.1.8"/>
    </reaction>
</comment>
<feature type="binding site" evidence="10">
    <location>
        <begin position="234"/>
        <end position="235"/>
    </location>
    <ligand>
        <name>GMP</name>
        <dbReference type="ChEBI" id="CHEBI:58115"/>
    </ligand>
</feature>
<dbReference type="eggNOG" id="COG1690">
    <property type="taxonomic scope" value="Bacteria"/>
</dbReference>
<evidence type="ECO:0000256" key="11">
    <source>
        <dbReference type="PIRSR" id="PIRSR601233-3"/>
    </source>
</evidence>
<dbReference type="OrthoDB" id="9802323at2"/>
<dbReference type="SUPFAM" id="SSF103365">
    <property type="entry name" value="Hypothetical protein PH1602"/>
    <property type="match status" value="1"/>
</dbReference>
<dbReference type="RefSeq" id="WP_009151364.1">
    <property type="nucleotide sequence ID" value="NZ_CP121471.1"/>
</dbReference>
<feature type="active site" description="GMP-histidine intermediate" evidence="9">
    <location>
        <position position="298"/>
    </location>
</feature>
<feature type="binding site" evidence="11">
    <location>
        <position position="69"/>
    </location>
    <ligand>
        <name>Mn(2+)</name>
        <dbReference type="ChEBI" id="CHEBI:29035"/>
        <label>1</label>
    </ligand>
</feature>
<evidence type="ECO:0000256" key="9">
    <source>
        <dbReference type="PIRSR" id="PIRSR601233-1"/>
    </source>
</evidence>
<protein>
    <recommendedName>
        <fullName evidence="1">3'-phosphate/5'-hydroxy nucleic acid ligase</fullName>
        <ecNumber evidence="1">6.5.1.8</ecNumber>
    </recommendedName>
</protein>
<dbReference type="GO" id="GO:0003972">
    <property type="term" value="F:RNA ligase (ATP) activity"/>
    <property type="evidence" value="ECO:0007669"/>
    <property type="project" value="TreeGrafter"/>
</dbReference>
<evidence type="ECO:0000256" key="10">
    <source>
        <dbReference type="PIRSR" id="PIRSR601233-2"/>
    </source>
</evidence>
<evidence type="ECO:0000256" key="2">
    <source>
        <dbReference type="ARBA" id="ARBA00022598"/>
    </source>
</evidence>
<feature type="binding site" evidence="10">
    <location>
        <begin position="131"/>
        <end position="135"/>
    </location>
    <ligand>
        <name>GMP</name>
        <dbReference type="ChEBI" id="CHEBI:58115"/>
    </ligand>
</feature>
<comment type="cofactor">
    <cofactor evidence="11">
        <name>Mn(2+)</name>
        <dbReference type="ChEBI" id="CHEBI:29035"/>
    </cofactor>
    <text evidence="11">Binds 2 manganese ions per subunit.</text>
</comment>
<accession>H8Z7U9</accession>
<dbReference type="InterPro" id="IPR036025">
    <property type="entry name" value="RtcB-like_sf"/>
</dbReference>
<dbReference type="PANTHER" id="PTHR11118:SF1">
    <property type="entry name" value="RNA-SPLICING LIGASE RTCB HOMOLOG"/>
    <property type="match status" value="1"/>
</dbReference>